<evidence type="ECO:0000313" key="3">
    <source>
        <dbReference type="RefSeq" id="XP_004486550.1"/>
    </source>
</evidence>
<dbReference type="PaxDb" id="3827-XP_004486550.1"/>
<gene>
    <name evidence="3" type="primary">LOC101500887</name>
</gene>
<feature type="transmembrane region" description="Helical" evidence="1">
    <location>
        <begin position="20"/>
        <end position="44"/>
    </location>
</feature>
<keyword evidence="2" id="KW-1185">Reference proteome</keyword>
<proteinExistence type="predicted"/>
<keyword evidence="1" id="KW-1133">Transmembrane helix</keyword>
<keyword evidence="1" id="KW-0812">Transmembrane</keyword>
<evidence type="ECO:0000256" key="1">
    <source>
        <dbReference type="SAM" id="Phobius"/>
    </source>
</evidence>
<reference evidence="3" key="2">
    <citation type="submission" date="2025-08" db="UniProtKB">
        <authorList>
            <consortium name="RefSeq"/>
        </authorList>
    </citation>
    <scope>IDENTIFICATION</scope>
    <source>
        <tissue evidence="3">Etiolated seedlings</tissue>
    </source>
</reference>
<sequence length="238" mass="27918">MDRNENGLNKKLFLKRTLQFVFSISAFSIFLCYSSGFFIHPQTFNAYFSTFLFTLFTHTLERKYMFLICNGILAFLVKNSLIITTTSSHSHSDQLHASDDMVDYRKQQLTNDQDHQEIWTHQIVAPLTSFESHEEVSIMAEEQDDEYCEEKVSEAEEHKEDTLYIQNEACIADEKEIKLKGIYNDDDDDDVDDKVDETTLATNEELVNTEELNRKFEEFIRKMKEEMRIEAQTQLISV</sequence>
<dbReference type="PANTHER" id="PTHR34947:SF4">
    <property type="entry name" value="TRANSMEMBRANE PROTEIN"/>
    <property type="match status" value="1"/>
</dbReference>
<evidence type="ECO:0000313" key="2">
    <source>
        <dbReference type="Proteomes" id="UP000087171"/>
    </source>
</evidence>
<dbReference type="eggNOG" id="ENOG502S37Y">
    <property type="taxonomic scope" value="Eukaryota"/>
</dbReference>
<accession>A0A1S2XAY8</accession>
<keyword evidence="1" id="KW-0472">Membrane</keyword>
<dbReference type="OrthoDB" id="1303733at2759"/>
<feature type="transmembrane region" description="Helical" evidence="1">
    <location>
        <begin position="64"/>
        <end position="83"/>
    </location>
</feature>
<dbReference type="KEGG" id="cam:101500887"/>
<reference evidence="2" key="1">
    <citation type="journal article" date="2013" name="Nat. Biotechnol.">
        <title>Draft genome sequence of chickpea (Cicer arietinum) provides a resource for trait improvement.</title>
        <authorList>
            <person name="Varshney R.K."/>
            <person name="Song C."/>
            <person name="Saxena R.K."/>
            <person name="Azam S."/>
            <person name="Yu S."/>
            <person name="Sharpe A.G."/>
            <person name="Cannon S."/>
            <person name="Baek J."/>
            <person name="Rosen B.D."/>
            <person name="Tar'an B."/>
            <person name="Millan T."/>
            <person name="Zhang X."/>
            <person name="Ramsay L.D."/>
            <person name="Iwata A."/>
            <person name="Wang Y."/>
            <person name="Nelson W."/>
            <person name="Farmer A.D."/>
            <person name="Gaur P.M."/>
            <person name="Soderlund C."/>
            <person name="Penmetsa R.V."/>
            <person name="Xu C."/>
            <person name="Bharti A.K."/>
            <person name="He W."/>
            <person name="Winter P."/>
            <person name="Zhao S."/>
            <person name="Hane J.K."/>
            <person name="Carrasquilla-Garcia N."/>
            <person name="Condie J.A."/>
            <person name="Upadhyaya H.D."/>
            <person name="Luo M.C."/>
            <person name="Thudi M."/>
            <person name="Gowda C.L."/>
            <person name="Singh N.P."/>
            <person name="Lichtenzveig J."/>
            <person name="Gali K.K."/>
            <person name="Rubio J."/>
            <person name="Nadarajan N."/>
            <person name="Dolezel J."/>
            <person name="Bansal K.C."/>
            <person name="Xu X."/>
            <person name="Edwards D."/>
            <person name="Zhang G."/>
            <person name="Kahl G."/>
            <person name="Gil J."/>
            <person name="Singh K.B."/>
            <person name="Datta S.K."/>
            <person name="Jackson S.A."/>
            <person name="Wang J."/>
            <person name="Cook D.R."/>
        </authorList>
    </citation>
    <scope>NUCLEOTIDE SEQUENCE [LARGE SCALE GENOMIC DNA]</scope>
    <source>
        <strain evidence="2">cv. CDC Frontier</strain>
    </source>
</reference>
<organism evidence="2 3">
    <name type="scientific">Cicer arietinum</name>
    <name type="common">Chickpea</name>
    <name type="synonym">Garbanzo</name>
    <dbReference type="NCBI Taxonomy" id="3827"/>
    <lineage>
        <taxon>Eukaryota</taxon>
        <taxon>Viridiplantae</taxon>
        <taxon>Streptophyta</taxon>
        <taxon>Embryophyta</taxon>
        <taxon>Tracheophyta</taxon>
        <taxon>Spermatophyta</taxon>
        <taxon>Magnoliopsida</taxon>
        <taxon>eudicotyledons</taxon>
        <taxon>Gunneridae</taxon>
        <taxon>Pentapetalae</taxon>
        <taxon>rosids</taxon>
        <taxon>fabids</taxon>
        <taxon>Fabales</taxon>
        <taxon>Fabaceae</taxon>
        <taxon>Papilionoideae</taxon>
        <taxon>50 kb inversion clade</taxon>
        <taxon>NPAAA clade</taxon>
        <taxon>Hologalegina</taxon>
        <taxon>IRL clade</taxon>
        <taxon>Cicereae</taxon>
        <taxon>Cicer</taxon>
    </lineage>
</organism>
<dbReference type="AlphaFoldDB" id="A0A1S2XAY8"/>
<protein>
    <submittedName>
        <fullName evidence="3">Uncharacterized protein LOC101500887</fullName>
    </submittedName>
</protein>
<name>A0A1S2XAY8_CICAR</name>
<dbReference type="RefSeq" id="XP_004486550.1">
    <property type="nucleotide sequence ID" value="XM_004486493.3"/>
</dbReference>
<dbReference type="GeneID" id="101500887"/>
<dbReference type="Proteomes" id="UP000087171">
    <property type="component" value="Chromosome Ca1"/>
</dbReference>
<dbReference type="PANTHER" id="PTHR34947">
    <property type="entry name" value="TRANSMEMBRANE PROTEIN"/>
    <property type="match status" value="1"/>
</dbReference>